<evidence type="ECO:0000313" key="16">
    <source>
        <dbReference type="EMBL" id="QSL64117.1"/>
    </source>
</evidence>
<evidence type="ECO:0000256" key="9">
    <source>
        <dbReference type="ARBA" id="ARBA00022832"/>
    </source>
</evidence>
<evidence type="ECO:0000256" key="8">
    <source>
        <dbReference type="ARBA" id="ARBA00022801"/>
    </source>
</evidence>
<name>A0A899G6B2_9ASCO</name>
<keyword evidence="17" id="KW-1185">Reference proteome</keyword>
<keyword evidence="7" id="KW-0963">Cytoplasm</keyword>
<dbReference type="InterPro" id="IPR050565">
    <property type="entry name" value="LYPA1-2/EST-like"/>
</dbReference>
<evidence type="ECO:0000256" key="7">
    <source>
        <dbReference type="ARBA" id="ARBA00022490"/>
    </source>
</evidence>
<dbReference type="InterPro" id="IPR029058">
    <property type="entry name" value="AB_hydrolase_fold"/>
</dbReference>
<evidence type="ECO:0000256" key="11">
    <source>
        <dbReference type="ARBA" id="ARBA00023242"/>
    </source>
</evidence>
<evidence type="ECO:0000256" key="6">
    <source>
        <dbReference type="ARBA" id="ARBA00022487"/>
    </source>
</evidence>
<dbReference type="Pfam" id="PF02230">
    <property type="entry name" value="Abhydrolase_2"/>
    <property type="match status" value="1"/>
</dbReference>
<comment type="similarity">
    <text evidence="3">Belongs to the AB hydrolase superfamily. AB hydrolase 2 family.</text>
</comment>
<evidence type="ECO:0000256" key="13">
    <source>
        <dbReference type="ARBA" id="ARBA00031195"/>
    </source>
</evidence>
<dbReference type="GO" id="GO:0006631">
    <property type="term" value="P:fatty acid metabolic process"/>
    <property type="evidence" value="ECO:0007669"/>
    <property type="project" value="UniProtKB-KW"/>
</dbReference>
<protein>
    <recommendedName>
        <fullName evidence="5">Acyl-protein thioesterase 1</fullName>
        <ecNumber evidence="4">3.1.2.22</ecNumber>
    </recommendedName>
    <alternativeName>
        <fullName evidence="13">Palmitoyl-protein hydrolase</fullName>
    </alternativeName>
</protein>
<dbReference type="GO" id="GO:0005634">
    <property type="term" value="C:nucleus"/>
    <property type="evidence" value="ECO:0007669"/>
    <property type="project" value="UniProtKB-SubCell"/>
</dbReference>
<evidence type="ECO:0000256" key="12">
    <source>
        <dbReference type="ARBA" id="ARBA00029392"/>
    </source>
</evidence>
<evidence type="ECO:0000256" key="10">
    <source>
        <dbReference type="ARBA" id="ARBA00023098"/>
    </source>
</evidence>
<dbReference type="InterPro" id="IPR003140">
    <property type="entry name" value="PLipase/COase/thioEstase"/>
</dbReference>
<evidence type="ECO:0000259" key="15">
    <source>
        <dbReference type="Pfam" id="PF02230"/>
    </source>
</evidence>
<dbReference type="SUPFAM" id="SSF53474">
    <property type="entry name" value="alpha/beta-Hydrolases"/>
    <property type="match status" value="1"/>
</dbReference>
<dbReference type="GO" id="GO:0008474">
    <property type="term" value="F:palmitoyl-(protein) hydrolase activity"/>
    <property type="evidence" value="ECO:0007669"/>
    <property type="project" value="UniProtKB-EC"/>
</dbReference>
<organism evidence="16 17">
    <name type="scientific">Pneumocystis wakefieldiae</name>
    <dbReference type="NCBI Taxonomy" id="38082"/>
    <lineage>
        <taxon>Eukaryota</taxon>
        <taxon>Fungi</taxon>
        <taxon>Dikarya</taxon>
        <taxon>Ascomycota</taxon>
        <taxon>Taphrinomycotina</taxon>
        <taxon>Pneumocystomycetes</taxon>
        <taxon>Pneumocystaceae</taxon>
        <taxon>Pneumocystis</taxon>
    </lineage>
</organism>
<gene>
    <name evidence="16" type="ORF">MERGE_000272</name>
</gene>
<evidence type="ECO:0000256" key="1">
    <source>
        <dbReference type="ARBA" id="ARBA00004123"/>
    </source>
</evidence>
<keyword evidence="6" id="KW-0719">Serine esterase</keyword>
<evidence type="ECO:0000256" key="2">
    <source>
        <dbReference type="ARBA" id="ARBA00004496"/>
    </source>
</evidence>
<evidence type="ECO:0000313" key="17">
    <source>
        <dbReference type="Proteomes" id="UP000663699"/>
    </source>
</evidence>
<dbReference type="Proteomes" id="UP000663699">
    <property type="component" value="Chromosome 1"/>
</dbReference>
<dbReference type="EC" id="3.1.2.22" evidence="4"/>
<dbReference type="AlphaFoldDB" id="A0A899G6B2"/>
<dbReference type="PANTHER" id="PTHR10655:SF17">
    <property type="entry name" value="LYSOPHOSPHOLIPASE-LIKE PROTEIN 1"/>
    <property type="match status" value="1"/>
</dbReference>
<comment type="function">
    <text evidence="12">Hydrolyzes fatty acids from S-acylated cysteine residues in proteins with a strong preference for palmitoylated G-alpha proteins over other acyl substrates. Mediates the deacylation of G-alpha proteins such as GPA1 in vivo, but has weak or no activity toward palmitoylated Ras proteins. Has weak lysophospholipase activity in vitro; however such activity may not exist in vivo.</text>
</comment>
<proteinExistence type="inferred from homology"/>
<comment type="subcellular location">
    <subcellularLocation>
        <location evidence="2">Cytoplasm</location>
    </subcellularLocation>
    <subcellularLocation>
        <location evidence="1">Nucleus</location>
    </subcellularLocation>
</comment>
<keyword evidence="11" id="KW-0539">Nucleus</keyword>
<sequence length="230" mass="25880">MACPAYIIPSRAKHTATVIFAHGLGDCGESWKFLGEKLGSCGLFSGIKWIFPNAPSRPVTLNFGMKMPSWYDVRSLDETEDDDEENMVKSAAEIQRWVQEEMGMGICSERIVVGGFSQGCVIGLLSGLTFEKKLGGIVGFSGYLPLRKKIHRMVKECNSKTPIFMGHGKNDPIVRFEYGRESARILREQLRLNVSWNAYDGLQHSVNEQELKDFSVWLGKVLSRRELRVS</sequence>
<keyword evidence="10" id="KW-0443">Lipid metabolism</keyword>
<reference evidence="16" key="1">
    <citation type="submission" date="2020-06" db="EMBL/GenBank/DDBJ databases">
        <title>Genomes of multiple members of Pneumocystis genus reveal paths to human pathogen Pneumocystis jirovecii.</title>
        <authorList>
            <person name="Cisse O.H."/>
            <person name="Ma L."/>
            <person name="Dekker J."/>
            <person name="Khil P."/>
            <person name="Jo J."/>
            <person name="Brenchley J."/>
            <person name="Blair R."/>
            <person name="Pahar B."/>
            <person name="Chabe M."/>
            <person name="Van Rompay K.A."/>
            <person name="Keesler R."/>
            <person name="Sukura A."/>
            <person name="Hirsch V."/>
            <person name="Kutty G."/>
            <person name="Liu Y."/>
            <person name="Peng L."/>
            <person name="Chen J."/>
            <person name="Song J."/>
            <person name="Weissenbacher-Lang C."/>
            <person name="Xu J."/>
            <person name="Upham N.S."/>
            <person name="Stajich J.E."/>
            <person name="Cuomo C.A."/>
            <person name="Cushion M.T."/>
            <person name="Kovacs J.A."/>
        </authorList>
    </citation>
    <scope>NUCLEOTIDE SEQUENCE</scope>
    <source>
        <strain evidence="16">2A</strain>
    </source>
</reference>
<accession>A0A899G6B2</accession>
<dbReference type="PANTHER" id="PTHR10655">
    <property type="entry name" value="LYSOPHOSPHOLIPASE-RELATED"/>
    <property type="match status" value="1"/>
</dbReference>
<evidence type="ECO:0000256" key="4">
    <source>
        <dbReference type="ARBA" id="ARBA00012423"/>
    </source>
</evidence>
<dbReference type="OrthoDB" id="2418081at2759"/>
<comment type="catalytic activity">
    <reaction evidence="14">
        <text>S-hexadecanoyl-L-cysteinyl-[protein] + H2O = L-cysteinyl-[protein] + hexadecanoate + H(+)</text>
        <dbReference type="Rhea" id="RHEA:19233"/>
        <dbReference type="Rhea" id="RHEA-COMP:10131"/>
        <dbReference type="Rhea" id="RHEA-COMP:11032"/>
        <dbReference type="ChEBI" id="CHEBI:7896"/>
        <dbReference type="ChEBI" id="CHEBI:15377"/>
        <dbReference type="ChEBI" id="CHEBI:15378"/>
        <dbReference type="ChEBI" id="CHEBI:29950"/>
        <dbReference type="ChEBI" id="CHEBI:74151"/>
        <dbReference type="EC" id="3.1.2.22"/>
    </reaction>
</comment>
<dbReference type="GO" id="GO:0005737">
    <property type="term" value="C:cytoplasm"/>
    <property type="evidence" value="ECO:0007669"/>
    <property type="project" value="UniProtKB-SubCell"/>
</dbReference>
<keyword evidence="8" id="KW-0378">Hydrolase</keyword>
<dbReference type="EMBL" id="CP054532">
    <property type="protein sequence ID" value="QSL64117.1"/>
    <property type="molecule type" value="Genomic_DNA"/>
</dbReference>
<feature type="domain" description="Phospholipase/carboxylesterase/thioesterase" evidence="15">
    <location>
        <begin position="6"/>
        <end position="219"/>
    </location>
</feature>
<dbReference type="GO" id="GO:0052689">
    <property type="term" value="F:carboxylic ester hydrolase activity"/>
    <property type="evidence" value="ECO:0007669"/>
    <property type="project" value="UniProtKB-KW"/>
</dbReference>
<keyword evidence="9" id="KW-0276">Fatty acid metabolism</keyword>
<dbReference type="Gene3D" id="3.40.50.1820">
    <property type="entry name" value="alpha/beta hydrolase"/>
    <property type="match status" value="1"/>
</dbReference>
<evidence type="ECO:0000256" key="14">
    <source>
        <dbReference type="ARBA" id="ARBA00047337"/>
    </source>
</evidence>
<dbReference type="FunFam" id="3.40.50.1820:FF:000276">
    <property type="entry name" value="Acyl-protein thioesterase 1"/>
    <property type="match status" value="1"/>
</dbReference>
<evidence type="ECO:0000256" key="5">
    <source>
        <dbReference type="ARBA" id="ARBA00014923"/>
    </source>
</evidence>
<evidence type="ECO:0000256" key="3">
    <source>
        <dbReference type="ARBA" id="ARBA00006499"/>
    </source>
</evidence>